<dbReference type="Gene3D" id="3.10.180.10">
    <property type="entry name" value="2,3-Dihydroxybiphenyl 1,2-Dioxygenase, domain 1"/>
    <property type="match status" value="1"/>
</dbReference>
<dbReference type="InterPro" id="IPR004360">
    <property type="entry name" value="Glyas_Fos-R_dOase_dom"/>
</dbReference>
<dbReference type="Pfam" id="PF00903">
    <property type="entry name" value="Glyoxalase"/>
    <property type="match status" value="1"/>
</dbReference>
<dbReference type="Proteomes" id="UP000575083">
    <property type="component" value="Unassembled WGS sequence"/>
</dbReference>
<reference evidence="2 3" key="1">
    <citation type="submission" date="2020-08" db="EMBL/GenBank/DDBJ databases">
        <title>Functional genomics of gut bacteria from endangered species of beetles.</title>
        <authorList>
            <person name="Carlos-Shanley C."/>
        </authorList>
    </citation>
    <scope>NUCLEOTIDE SEQUENCE [LARGE SCALE GENOMIC DNA]</scope>
    <source>
        <strain evidence="2 3">S00198</strain>
    </source>
</reference>
<dbReference type="InterPro" id="IPR037523">
    <property type="entry name" value="VOC_core"/>
</dbReference>
<dbReference type="GO" id="GO:0016829">
    <property type="term" value="F:lyase activity"/>
    <property type="evidence" value="ECO:0007669"/>
    <property type="project" value="UniProtKB-KW"/>
</dbReference>
<dbReference type="EMBL" id="JACHLK010000008">
    <property type="protein sequence ID" value="MBB6561240.1"/>
    <property type="molecule type" value="Genomic_DNA"/>
</dbReference>
<protein>
    <submittedName>
        <fullName evidence="2">Catechol 2,3-dioxygenase-like lactoylglutathione lyase family enzyme</fullName>
    </submittedName>
</protein>
<dbReference type="RefSeq" id="WP_184860090.1">
    <property type="nucleotide sequence ID" value="NZ_JACHLK010000008.1"/>
</dbReference>
<keyword evidence="2" id="KW-0456">Lyase</keyword>
<name>A0A7X0UB54_9BURK</name>
<evidence type="ECO:0000313" key="3">
    <source>
        <dbReference type="Proteomes" id="UP000575083"/>
    </source>
</evidence>
<accession>A0A7X0UB54</accession>
<gene>
    <name evidence="2" type="ORF">HNP48_003933</name>
</gene>
<dbReference type="PROSITE" id="PS51819">
    <property type="entry name" value="VOC"/>
    <property type="match status" value="1"/>
</dbReference>
<evidence type="ECO:0000313" key="2">
    <source>
        <dbReference type="EMBL" id="MBB6561240.1"/>
    </source>
</evidence>
<dbReference type="InterPro" id="IPR029068">
    <property type="entry name" value="Glyas_Bleomycin-R_OHBP_Dase"/>
</dbReference>
<evidence type="ECO:0000259" key="1">
    <source>
        <dbReference type="PROSITE" id="PS51819"/>
    </source>
</evidence>
<comment type="caution">
    <text evidence="2">The sequence shown here is derived from an EMBL/GenBank/DDBJ whole genome shotgun (WGS) entry which is preliminary data.</text>
</comment>
<sequence length="124" mass="13017">MAAPPVLGTVMVYARDMQRSAAFYRTHFGFETTGEVVEGLIELHAPGGGAGILVHQAAKSVKLGQAGVKLCFHVPDVEAFKAQARAQGLEFGPTHQASGYAFANAKDPDGNAVSISSRAFRQGT</sequence>
<dbReference type="CDD" id="cd06587">
    <property type="entry name" value="VOC"/>
    <property type="match status" value="1"/>
</dbReference>
<keyword evidence="2" id="KW-0560">Oxidoreductase</keyword>
<dbReference type="AlphaFoldDB" id="A0A7X0UB54"/>
<proteinExistence type="predicted"/>
<organism evidence="2 3">
    <name type="scientific">Acidovorax soli</name>
    <dbReference type="NCBI Taxonomy" id="592050"/>
    <lineage>
        <taxon>Bacteria</taxon>
        <taxon>Pseudomonadati</taxon>
        <taxon>Pseudomonadota</taxon>
        <taxon>Betaproteobacteria</taxon>
        <taxon>Burkholderiales</taxon>
        <taxon>Comamonadaceae</taxon>
        <taxon>Acidovorax</taxon>
    </lineage>
</organism>
<dbReference type="GO" id="GO:0051213">
    <property type="term" value="F:dioxygenase activity"/>
    <property type="evidence" value="ECO:0007669"/>
    <property type="project" value="UniProtKB-KW"/>
</dbReference>
<dbReference type="SUPFAM" id="SSF54593">
    <property type="entry name" value="Glyoxalase/Bleomycin resistance protein/Dihydroxybiphenyl dioxygenase"/>
    <property type="match status" value="1"/>
</dbReference>
<keyword evidence="2" id="KW-0223">Dioxygenase</keyword>
<keyword evidence="3" id="KW-1185">Reference proteome</keyword>
<feature type="domain" description="VOC" evidence="1">
    <location>
        <begin position="6"/>
        <end position="118"/>
    </location>
</feature>